<comment type="similarity">
    <text evidence="1">Belongs to the sulfatase family.</text>
</comment>
<evidence type="ECO:0000256" key="2">
    <source>
        <dbReference type="ARBA" id="ARBA00022723"/>
    </source>
</evidence>
<name>A6DMY7_9BACT</name>
<protein>
    <submittedName>
        <fullName evidence="7">Iduronate-sulfatase and sulfatase 1</fullName>
    </submittedName>
</protein>
<keyword evidence="4" id="KW-0106">Calcium</keyword>
<keyword evidence="5" id="KW-0732">Signal</keyword>
<dbReference type="SUPFAM" id="SSF53649">
    <property type="entry name" value="Alkaline phosphatase-like"/>
    <property type="match status" value="1"/>
</dbReference>
<evidence type="ECO:0000313" key="8">
    <source>
        <dbReference type="Proteomes" id="UP000004947"/>
    </source>
</evidence>
<dbReference type="InterPro" id="IPR050738">
    <property type="entry name" value="Sulfatase"/>
</dbReference>
<feature type="domain" description="Sulfatase N-terminal" evidence="6">
    <location>
        <begin position="29"/>
        <end position="369"/>
    </location>
</feature>
<keyword evidence="2" id="KW-0479">Metal-binding</keyword>
<evidence type="ECO:0000256" key="5">
    <source>
        <dbReference type="SAM" id="SignalP"/>
    </source>
</evidence>
<dbReference type="eggNOG" id="COG3119">
    <property type="taxonomic scope" value="Bacteria"/>
</dbReference>
<dbReference type="RefSeq" id="WP_007279230.1">
    <property type="nucleotide sequence ID" value="NZ_ABCK01000012.1"/>
</dbReference>
<dbReference type="Proteomes" id="UP000004947">
    <property type="component" value="Unassembled WGS sequence"/>
</dbReference>
<evidence type="ECO:0000256" key="3">
    <source>
        <dbReference type="ARBA" id="ARBA00022801"/>
    </source>
</evidence>
<dbReference type="OrthoDB" id="9783154at2"/>
<dbReference type="GO" id="GO:0004065">
    <property type="term" value="F:arylsulfatase activity"/>
    <property type="evidence" value="ECO:0007669"/>
    <property type="project" value="TreeGrafter"/>
</dbReference>
<evidence type="ECO:0000313" key="7">
    <source>
        <dbReference type="EMBL" id="EDM27023.1"/>
    </source>
</evidence>
<evidence type="ECO:0000256" key="1">
    <source>
        <dbReference type="ARBA" id="ARBA00008779"/>
    </source>
</evidence>
<gene>
    <name evidence="7" type="ORF">LNTAR_07259</name>
</gene>
<keyword evidence="8" id="KW-1185">Reference proteome</keyword>
<dbReference type="GO" id="GO:0046872">
    <property type="term" value="F:metal ion binding"/>
    <property type="evidence" value="ECO:0007669"/>
    <property type="project" value="UniProtKB-KW"/>
</dbReference>
<dbReference type="Gene3D" id="3.30.1120.10">
    <property type="match status" value="1"/>
</dbReference>
<sequence>MKRFILLGIVALGLLPLTSFASQKGVNPPNIIVIVTDDHGYADFGAYEGSSPDLKTPHLDALAKNGAVVTNGYSTAPQCTPSRAAISTSRYQTRFALDDNDLAPMDINETTIAEKLKDAGYTTGFVGKWHLNPNRLSTLWMKDHYSEGLKQKKVRIPENISRPYFPMSRGYSDYYDGALSTYLRNYDLQGKAIKHQREVDKKTFRVDKQTDAALAFLDKNHNKPFFLHLNYYAPHVPMEVVKKHFDRFPGEMTERRRWGLASLAAIDDGIGAVMESLRKYKIEENTIVFYFADNGAPLKIKKEDLPFNAAGGWSGSLNGELVGEKGMISEGGVRVPYLVYWKGKIPAQVYHKPVSTMDAGATALALAGVTVKKGELDGVDLMPYLSKKNKSNPHEYLYWRFWGQSAIRSEKWKFFELENGVQMLFDMTDPLPERINLIKSHPELAANLQKKLATWRNQQKRPGFIHKFHREAKAFDHYFNFKK</sequence>
<dbReference type="Pfam" id="PF00884">
    <property type="entry name" value="Sulfatase"/>
    <property type="match status" value="1"/>
</dbReference>
<comment type="caution">
    <text evidence="7">The sequence shown here is derived from an EMBL/GenBank/DDBJ whole genome shotgun (WGS) entry which is preliminary data.</text>
</comment>
<dbReference type="InterPro" id="IPR000917">
    <property type="entry name" value="Sulfatase_N"/>
</dbReference>
<dbReference type="Gene3D" id="3.40.720.10">
    <property type="entry name" value="Alkaline Phosphatase, subunit A"/>
    <property type="match status" value="1"/>
</dbReference>
<dbReference type="EMBL" id="ABCK01000012">
    <property type="protein sequence ID" value="EDM27023.1"/>
    <property type="molecule type" value="Genomic_DNA"/>
</dbReference>
<keyword evidence="3" id="KW-0378">Hydrolase</keyword>
<dbReference type="InterPro" id="IPR024607">
    <property type="entry name" value="Sulfatase_CS"/>
</dbReference>
<dbReference type="PANTHER" id="PTHR42693:SF53">
    <property type="entry name" value="ENDO-4-O-SULFATASE"/>
    <property type="match status" value="1"/>
</dbReference>
<dbReference type="PROSITE" id="PS00149">
    <property type="entry name" value="SULFATASE_2"/>
    <property type="match status" value="1"/>
</dbReference>
<evidence type="ECO:0000259" key="6">
    <source>
        <dbReference type="Pfam" id="PF00884"/>
    </source>
</evidence>
<evidence type="ECO:0000256" key="4">
    <source>
        <dbReference type="ARBA" id="ARBA00022837"/>
    </source>
</evidence>
<dbReference type="AlphaFoldDB" id="A6DMY7"/>
<dbReference type="InterPro" id="IPR017850">
    <property type="entry name" value="Alkaline_phosphatase_core_sf"/>
</dbReference>
<feature type="signal peptide" evidence="5">
    <location>
        <begin position="1"/>
        <end position="21"/>
    </location>
</feature>
<feature type="chain" id="PRO_5002694566" evidence="5">
    <location>
        <begin position="22"/>
        <end position="483"/>
    </location>
</feature>
<organism evidence="7 8">
    <name type="scientific">Lentisphaera araneosa HTCC2155</name>
    <dbReference type="NCBI Taxonomy" id="313628"/>
    <lineage>
        <taxon>Bacteria</taxon>
        <taxon>Pseudomonadati</taxon>
        <taxon>Lentisphaerota</taxon>
        <taxon>Lentisphaeria</taxon>
        <taxon>Lentisphaerales</taxon>
        <taxon>Lentisphaeraceae</taxon>
        <taxon>Lentisphaera</taxon>
    </lineage>
</organism>
<dbReference type="PANTHER" id="PTHR42693">
    <property type="entry name" value="ARYLSULFATASE FAMILY MEMBER"/>
    <property type="match status" value="1"/>
</dbReference>
<accession>A6DMY7</accession>
<reference evidence="7 8" key="1">
    <citation type="journal article" date="2010" name="J. Bacteriol.">
        <title>Genome sequence of Lentisphaera araneosa HTCC2155T, the type species of the order Lentisphaerales in the phylum Lentisphaerae.</title>
        <authorList>
            <person name="Thrash J.C."/>
            <person name="Cho J.C."/>
            <person name="Vergin K.L."/>
            <person name="Morris R.M."/>
            <person name="Giovannoni S.J."/>
        </authorList>
    </citation>
    <scope>NUCLEOTIDE SEQUENCE [LARGE SCALE GENOMIC DNA]</scope>
    <source>
        <strain evidence="7 8">HTCC2155</strain>
    </source>
</reference>
<proteinExistence type="inferred from homology"/>